<proteinExistence type="predicted"/>
<protein>
    <submittedName>
        <fullName evidence="1">Uncharacterized protein</fullName>
    </submittedName>
</protein>
<dbReference type="EMBL" id="LAZR01019755">
    <property type="protein sequence ID" value="KKL91356.1"/>
    <property type="molecule type" value="Genomic_DNA"/>
</dbReference>
<reference evidence="1" key="1">
    <citation type="journal article" date="2015" name="Nature">
        <title>Complex archaea that bridge the gap between prokaryotes and eukaryotes.</title>
        <authorList>
            <person name="Spang A."/>
            <person name="Saw J.H."/>
            <person name="Jorgensen S.L."/>
            <person name="Zaremba-Niedzwiedzka K."/>
            <person name="Martijn J."/>
            <person name="Lind A.E."/>
            <person name="van Eijk R."/>
            <person name="Schleper C."/>
            <person name="Guy L."/>
            <person name="Ettema T.J."/>
        </authorList>
    </citation>
    <scope>NUCLEOTIDE SEQUENCE</scope>
</reference>
<comment type="caution">
    <text evidence="1">The sequence shown here is derived from an EMBL/GenBank/DDBJ whole genome shotgun (WGS) entry which is preliminary data.</text>
</comment>
<gene>
    <name evidence="1" type="ORF">LCGC14_1895550</name>
</gene>
<evidence type="ECO:0000313" key="1">
    <source>
        <dbReference type="EMBL" id="KKL91356.1"/>
    </source>
</evidence>
<name>A0A0F9GLI7_9ZZZZ</name>
<accession>A0A0F9GLI7</accession>
<sequence>MKRLVFISYKEGDYPEPIWAYFGLDYSKDIIKIFSIMKLKIIVIFWDGIIYDGFLSDERSFPLGIRGDEDGFEYYLSLVKSHKIGKDFPSSI</sequence>
<organism evidence="1">
    <name type="scientific">marine sediment metagenome</name>
    <dbReference type="NCBI Taxonomy" id="412755"/>
    <lineage>
        <taxon>unclassified sequences</taxon>
        <taxon>metagenomes</taxon>
        <taxon>ecological metagenomes</taxon>
    </lineage>
</organism>
<dbReference type="AlphaFoldDB" id="A0A0F9GLI7"/>